<dbReference type="Proteomes" id="UP000199069">
    <property type="component" value="Unassembled WGS sequence"/>
</dbReference>
<keyword evidence="4" id="KW-1185">Reference proteome</keyword>
<proteinExistence type="predicted"/>
<sequence>MTTYANKQEQHEQAWEPPTPRSTFVPLPATTLPVDHLVLLPPPLIPHNDVTTTSTGTTASLPRPTLPSLRASFDSPPPASNDASAFRQIIDDDDWLPESSTAKRPRRSAAIAAARNLPRQPSPFDLEDDDPSVKEPSPSTSPPPTASSSRAAGVAGSSKRKVSHSLIERRRREKINQCLQVLRETVPSLKEEGERKMARARERGRKRGRGDEAGERGGLHKLEILEGTIAYIEDLRSQIELLENGSRSSSATAEPSTSSQHPAVQPPPRSTALKPAQVMPLPSPLLTATSSGSSGSGEVDVVDDHEASMLLLDFATSPELRPVM</sequence>
<dbReference type="Pfam" id="PF00010">
    <property type="entry name" value="HLH"/>
    <property type="match status" value="1"/>
</dbReference>
<dbReference type="InterPro" id="IPR036638">
    <property type="entry name" value="HLH_DNA-bd_sf"/>
</dbReference>
<name>A0A0K3CFS0_RHOTO</name>
<protein>
    <submittedName>
        <fullName evidence="3">BY PROTMAP: gi|472587526|gb|EMS25022.1| HLH transcription regulator [Rhodosporidium toruloides NP11] gi|647398574|emb|CDR42592.1| RHTO0S07e01882g1_1 [Rhodosporidium toruloides]</fullName>
    </submittedName>
</protein>
<feature type="compositionally biased region" description="Basic and acidic residues" evidence="1">
    <location>
        <begin position="190"/>
        <end position="201"/>
    </location>
</feature>
<accession>A0A0K3CFS0</accession>
<dbReference type="Gene3D" id="4.10.280.10">
    <property type="entry name" value="Helix-loop-helix DNA-binding domain"/>
    <property type="match status" value="1"/>
</dbReference>
<gene>
    <name evidence="3" type="primary">FGENESH: predicted gene_7.29</name>
    <name evidence="3" type="ORF">BN2166_0036440</name>
</gene>
<evidence type="ECO:0000256" key="1">
    <source>
        <dbReference type="SAM" id="MobiDB-lite"/>
    </source>
</evidence>
<evidence type="ECO:0000259" key="2">
    <source>
        <dbReference type="PROSITE" id="PS50888"/>
    </source>
</evidence>
<dbReference type="InterPro" id="IPR011598">
    <property type="entry name" value="bHLH_dom"/>
</dbReference>
<dbReference type="OMA" id="PAMADND"/>
<reference evidence="3 4" key="1">
    <citation type="submission" date="2015-07" db="EMBL/GenBank/DDBJ databases">
        <authorList>
            <person name="Cajimat M.N.B."/>
            <person name="Milazzo M.L."/>
            <person name="Fulhorst C.F."/>
        </authorList>
    </citation>
    <scope>NUCLEOTIDE SEQUENCE [LARGE SCALE GENOMIC DNA]</scope>
    <source>
        <strain evidence="3">Single colony</strain>
    </source>
</reference>
<dbReference type="STRING" id="5286.A0A0K3CFS0"/>
<feature type="domain" description="BHLH" evidence="2">
    <location>
        <begin position="159"/>
        <end position="235"/>
    </location>
</feature>
<organism evidence="3 4">
    <name type="scientific">Rhodotorula toruloides</name>
    <name type="common">Yeast</name>
    <name type="synonym">Rhodosporidium toruloides</name>
    <dbReference type="NCBI Taxonomy" id="5286"/>
    <lineage>
        <taxon>Eukaryota</taxon>
        <taxon>Fungi</taxon>
        <taxon>Dikarya</taxon>
        <taxon>Basidiomycota</taxon>
        <taxon>Pucciniomycotina</taxon>
        <taxon>Microbotryomycetes</taxon>
        <taxon>Sporidiobolales</taxon>
        <taxon>Sporidiobolaceae</taxon>
        <taxon>Rhodotorula</taxon>
    </lineage>
</organism>
<feature type="region of interest" description="Disordered" evidence="1">
    <location>
        <begin position="190"/>
        <end position="215"/>
    </location>
</feature>
<dbReference type="GO" id="GO:0046983">
    <property type="term" value="F:protein dimerization activity"/>
    <property type="evidence" value="ECO:0007669"/>
    <property type="project" value="InterPro"/>
</dbReference>
<dbReference type="PANTHER" id="PTHR46266:SF4">
    <property type="entry name" value="TRANSCRIPTION FACTOR TT8"/>
    <property type="match status" value="1"/>
</dbReference>
<feature type="region of interest" description="Disordered" evidence="1">
    <location>
        <begin position="48"/>
        <end position="169"/>
    </location>
</feature>
<dbReference type="PROSITE" id="PS50888">
    <property type="entry name" value="BHLH"/>
    <property type="match status" value="1"/>
</dbReference>
<dbReference type="EMBL" id="CWKI01000007">
    <property type="protein sequence ID" value="CTR07783.1"/>
    <property type="molecule type" value="Genomic_DNA"/>
</dbReference>
<feature type="region of interest" description="Disordered" evidence="1">
    <location>
        <begin position="246"/>
        <end position="301"/>
    </location>
</feature>
<evidence type="ECO:0000313" key="4">
    <source>
        <dbReference type="Proteomes" id="UP000199069"/>
    </source>
</evidence>
<feature type="compositionally biased region" description="Low complexity" evidence="1">
    <location>
        <begin position="246"/>
        <end position="259"/>
    </location>
</feature>
<dbReference type="AlphaFoldDB" id="A0A0K3CFS0"/>
<feature type="compositionally biased region" description="Low complexity" evidence="1">
    <location>
        <begin position="146"/>
        <end position="157"/>
    </location>
</feature>
<feature type="compositionally biased region" description="Basic residues" evidence="1">
    <location>
        <begin position="158"/>
        <end position="169"/>
    </location>
</feature>
<dbReference type="SMART" id="SM00353">
    <property type="entry name" value="HLH"/>
    <property type="match status" value="1"/>
</dbReference>
<evidence type="ECO:0000313" key="3">
    <source>
        <dbReference type="EMBL" id="CTR07783.1"/>
    </source>
</evidence>
<feature type="region of interest" description="Disordered" evidence="1">
    <location>
        <begin position="1"/>
        <end position="27"/>
    </location>
</feature>
<dbReference type="PANTHER" id="PTHR46266">
    <property type="entry name" value="TRANSCRIPTION FACTOR TT8"/>
    <property type="match status" value="1"/>
</dbReference>
<feature type="compositionally biased region" description="Low complexity" evidence="1">
    <location>
        <begin position="284"/>
        <end position="297"/>
    </location>
</feature>
<dbReference type="SUPFAM" id="SSF47459">
    <property type="entry name" value="HLH, helix-loop-helix DNA-binding domain"/>
    <property type="match status" value="1"/>
</dbReference>